<dbReference type="GO" id="GO:0000287">
    <property type="term" value="F:magnesium ion binding"/>
    <property type="evidence" value="ECO:0007669"/>
    <property type="project" value="UniProtKB-UniRule"/>
</dbReference>
<feature type="binding site" evidence="11">
    <location>
        <position position="74"/>
    </location>
    <ligand>
        <name>Zn(2+)</name>
        <dbReference type="ChEBI" id="CHEBI:29105"/>
        <note>ligand shared between dimeric partners</note>
    </ligand>
</feature>
<keyword evidence="9 11" id="KW-0378">Hydrolase</keyword>
<keyword evidence="11" id="KW-0862">Zinc</keyword>
<feature type="binding site" evidence="11">
    <location>
        <position position="73"/>
    </location>
    <ligand>
        <name>Mg(2+)</name>
        <dbReference type="ChEBI" id="CHEBI:18420"/>
    </ligand>
</feature>
<dbReference type="GO" id="GO:0000105">
    <property type="term" value="P:L-histidine biosynthetic process"/>
    <property type="evidence" value="ECO:0007669"/>
    <property type="project" value="UniProtKB-UniRule"/>
</dbReference>
<evidence type="ECO:0000313" key="14">
    <source>
        <dbReference type="Proteomes" id="UP000593892"/>
    </source>
</evidence>
<accession>A0A7S7NUD4</accession>
<comment type="cofactor">
    <cofactor evidence="11">
        <name>Mg(2+)</name>
        <dbReference type="ChEBI" id="CHEBI:18420"/>
    </cofactor>
    <text evidence="11">Binds 1 Mg(2+) ion per subunit.</text>
</comment>
<evidence type="ECO:0000259" key="12">
    <source>
        <dbReference type="Pfam" id="PF01502"/>
    </source>
</evidence>
<dbReference type="EC" id="3.5.4.19" evidence="11"/>
<comment type="cofactor">
    <cofactor evidence="11">
        <name>Zn(2+)</name>
        <dbReference type="ChEBI" id="CHEBI:29105"/>
    </cofactor>
    <text evidence="11">Binds 1 zinc ion per subunit.</text>
</comment>
<evidence type="ECO:0000313" key="13">
    <source>
        <dbReference type="EMBL" id="QOY90001.1"/>
    </source>
</evidence>
<dbReference type="AlphaFoldDB" id="A0A7S7NUD4"/>
<dbReference type="NCBIfam" id="NF000768">
    <property type="entry name" value="PRK00051.1"/>
    <property type="match status" value="1"/>
</dbReference>
<keyword evidence="8 11" id="KW-0028">Amino-acid biosynthesis</keyword>
<dbReference type="Gene3D" id="3.10.20.810">
    <property type="entry name" value="Phosphoribosyl-AMP cyclohydrolase"/>
    <property type="match status" value="1"/>
</dbReference>
<comment type="pathway">
    <text evidence="4">Amino-acid biosynthesis; L-histidine biosynthesis; L-histidine from 5-phospho-alpha-D-ribose 1-diphosphate: step 2/9.</text>
</comment>
<comment type="similarity">
    <text evidence="11">Belongs to the PRA-CH family.</text>
</comment>
<comment type="similarity">
    <text evidence="6">In the N-terminal section; belongs to the PRA-CH family.</text>
</comment>
<evidence type="ECO:0000256" key="6">
    <source>
        <dbReference type="ARBA" id="ARBA00008299"/>
    </source>
</evidence>
<keyword evidence="11" id="KW-0479">Metal-binding</keyword>
<feature type="domain" description="Phosphoribosyl-AMP cyclohydrolase" evidence="12">
    <location>
        <begin position="26"/>
        <end position="100"/>
    </location>
</feature>
<comment type="similarity">
    <text evidence="5">In the C-terminal section; belongs to the PRA-PH family.</text>
</comment>
<evidence type="ECO:0000256" key="4">
    <source>
        <dbReference type="ARBA" id="ARBA00005204"/>
    </source>
</evidence>
<dbReference type="HAMAP" id="MF_01021">
    <property type="entry name" value="HisI"/>
    <property type="match status" value="1"/>
</dbReference>
<sequence length="122" mass="13597">MDLDFNKTGGMIPAVVQDVTTGRVLMVGFMNEEAFQKTVATGLTTFYSRSRNKLWTKGESSGHTLVVKSIQTDCDKDCVLVQVEAQGPGVCHEGYQSCFFRTLEEGEWKITEAQTYDPKAVY</sequence>
<comment type="function">
    <text evidence="11">Catalyzes the hydrolysis of the adenine ring of phosphoribosyl-AMP.</text>
</comment>
<dbReference type="InterPro" id="IPR026660">
    <property type="entry name" value="PRA-CH"/>
</dbReference>
<dbReference type="KEGG" id="pfer:IRI77_08615"/>
<dbReference type="Proteomes" id="UP000593892">
    <property type="component" value="Chromosome"/>
</dbReference>
<evidence type="ECO:0000256" key="2">
    <source>
        <dbReference type="ARBA" id="ARBA00001460"/>
    </source>
</evidence>
<comment type="catalytic activity">
    <reaction evidence="1 11">
        <text>1-(5-phospho-beta-D-ribosyl)-5'-AMP + H2O = 1-(5-phospho-beta-D-ribosyl)-5-[(5-phospho-beta-D-ribosylamino)methylideneamino]imidazole-4-carboxamide</text>
        <dbReference type="Rhea" id="RHEA:20049"/>
        <dbReference type="ChEBI" id="CHEBI:15377"/>
        <dbReference type="ChEBI" id="CHEBI:58435"/>
        <dbReference type="ChEBI" id="CHEBI:59457"/>
        <dbReference type="EC" id="3.5.4.19"/>
    </reaction>
</comment>
<evidence type="ECO:0000256" key="3">
    <source>
        <dbReference type="ARBA" id="ARBA00005169"/>
    </source>
</evidence>
<proteinExistence type="inferred from homology"/>
<comment type="subcellular location">
    <subcellularLocation>
        <location evidence="11">Cytoplasm</location>
    </subcellularLocation>
</comment>
<dbReference type="GO" id="GO:0004636">
    <property type="term" value="F:phosphoribosyl-ATP diphosphatase activity"/>
    <property type="evidence" value="ECO:0007669"/>
    <property type="project" value="UniProtKB-EC"/>
</dbReference>
<keyword evidence="14" id="KW-1185">Reference proteome</keyword>
<comment type="pathway">
    <text evidence="3 11">Amino-acid biosynthesis; L-histidine biosynthesis; L-histidine from 5-phospho-alpha-D-ribose 1-diphosphate: step 3/9.</text>
</comment>
<name>A0A7S7NUD4_PALFE</name>
<dbReference type="FunFam" id="3.10.20.810:FF:000001">
    <property type="entry name" value="Histidine biosynthesis bifunctional protein HisIE"/>
    <property type="match status" value="1"/>
</dbReference>
<protein>
    <recommendedName>
        <fullName evidence="11">Phosphoribosyl-AMP cyclohydrolase</fullName>
        <shortName evidence="11">PRA-CH</shortName>
        <ecNumber evidence="11">3.5.4.19</ecNumber>
    </recommendedName>
</protein>
<keyword evidence="11" id="KW-0460">Magnesium</keyword>
<dbReference type="GO" id="GO:0008270">
    <property type="term" value="F:zinc ion binding"/>
    <property type="evidence" value="ECO:0007669"/>
    <property type="project" value="UniProtKB-UniRule"/>
</dbReference>
<feature type="binding site" evidence="11">
    <location>
        <position position="75"/>
    </location>
    <ligand>
        <name>Mg(2+)</name>
        <dbReference type="ChEBI" id="CHEBI:18420"/>
    </ligand>
</feature>
<keyword evidence="10 11" id="KW-0368">Histidine biosynthesis</keyword>
<dbReference type="GO" id="GO:0005737">
    <property type="term" value="C:cytoplasm"/>
    <property type="evidence" value="ECO:0007669"/>
    <property type="project" value="UniProtKB-SubCell"/>
</dbReference>
<evidence type="ECO:0000256" key="5">
    <source>
        <dbReference type="ARBA" id="ARBA00007731"/>
    </source>
</evidence>
<dbReference type="GO" id="GO:0004635">
    <property type="term" value="F:phosphoribosyl-AMP cyclohydrolase activity"/>
    <property type="evidence" value="ECO:0007669"/>
    <property type="project" value="UniProtKB-UniRule"/>
</dbReference>
<dbReference type="PANTHER" id="PTHR42945">
    <property type="entry name" value="HISTIDINE BIOSYNTHESIS BIFUNCTIONAL PROTEIN"/>
    <property type="match status" value="1"/>
</dbReference>
<dbReference type="PANTHER" id="PTHR42945:SF9">
    <property type="entry name" value="HISTIDINE BIOSYNTHESIS BIFUNCTIONAL PROTEIN HISIE"/>
    <property type="match status" value="1"/>
</dbReference>
<evidence type="ECO:0000256" key="10">
    <source>
        <dbReference type="ARBA" id="ARBA00023102"/>
    </source>
</evidence>
<feature type="binding site" evidence="11">
    <location>
        <position position="98"/>
    </location>
    <ligand>
        <name>Zn(2+)</name>
        <dbReference type="ChEBI" id="CHEBI:29105"/>
        <note>ligand shared between dimeric partners</note>
    </ligand>
</feature>
<evidence type="ECO:0000256" key="11">
    <source>
        <dbReference type="HAMAP-Rule" id="MF_01021"/>
    </source>
</evidence>
<reference evidence="13 14" key="1">
    <citation type="submission" date="2020-10" db="EMBL/GenBank/DDBJ databases">
        <title>Complete genome sequence of Paludibaculum fermentans P105T, a facultatively anaerobic acidobacterium capable of dissimilatory Fe(III) reduction.</title>
        <authorList>
            <person name="Dedysh S.N."/>
            <person name="Beletsky A.V."/>
            <person name="Kulichevskaya I.S."/>
            <person name="Mardanov A.V."/>
            <person name="Ravin N.V."/>
        </authorList>
    </citation>
    <scope>NUCLEOTIDE SEQUENCE [LARGE SCALE GENOMIC DNA]</scope>
    <source>
        <strain evidence="13 14">P105</strain>
    </source>
</reference>
<feature type="binding site" evidence="11">
    <location>
        <position position="91"/>
    </location>
    <ligand>
        <name>Zn(2+)</name>
        <dbReference type="ChEBI" id="CHEBI:29105"/>
        <note>ligand shared between dimeric partners</note>
    </ligand>
</feature>
<dbReference type="Pfam" id="PF01502">
    <property type="entry name" value="PRA-CH"/>
    <property type="match status" value="1"/>
</dbReference>
<comment type="catalytic activity">
    <reaction evidence="2">
        <text>1-(5-phospho-beta-D-ribosyl)-ATP + H2O = 1-(5-phospho-beta-D-ribosyl)-5'-AMP + diphosphate + H(+)</text>
        <dbReference type="Rhea" id="RHEA:22828"/>
        <dbReference type="ChEBI" id="CHEBI:15377"/>
        <dbReference type="ChEBI" id="CHEBI:15378"/>
        <dbReference type="ChEBI" id="CHEBI:33019"/>
        <dbReference type="ChEBI" id="CHEBI:59457"/>
        <dbReference type="ChEBI" id="CHEBI:73183"/>
        <dbReference type="EC" id="3.6.1.31"/>
    </reaction>
</comment>
<comment type="subunit">
    <text evidence="11">Homodimer.</text>
</comment>
<evidence type="ECO:0000256" key="7">
    <source>
        <dbReference type="ARBA" id="ARBA00022490"/>
    </source>
</evidence>
<dbReference type="RefSeq" id="WP_194451664.1">
    <property type="nucleotide sequence ID" value="NZ_CP063849.1"/>
</dbReference>
<evidence type="ECO:0000256" key="8">
    <source>
        <dbReference type="ARBA" id="ARBA00022605"/>
    </source>
</evidence>
<organism evidence="13 14">
    <name type="scientific">Paludibaculum fermentans</name>
    <dbReference type="NCBI Taxonomy" id="1473598"/>
    <lineage>
        <taxon>Bacteria</taxon>
        <taxon>Pseudomonadati</taxon>
        <taxon>Acidobacteriota</taxon>
        <taxon>Terriglobia</taxon>
        <taxon>Bryobacterales</taxon>
        <taxon>Bryobacteraceae</taxon>
        <taxon>Paludibaculum</taxon>
    </lineage>
</organism>
<evidence type="ECO:0000256" key="9">
    <source>
        <dbReference type="ARBA" id="ARBA00022801"/>
    </source>
</evidence>
<dbReference type="EMBL" id="CP063849">
    <property type="protein sequence ID" value="QOY90001.1"/>
    <property type="molecule type" value="Genomic_DNA"/>
</dbReference>
<dbReference type="InterPro" id="IPR038019">
    <property type="entry name" value="PRib_AMP_CycHydrolase_sf"/>
</dbReference>
<dbReference type="InterPro" id="IPR002496">
    <property type="entry name" value="PRib_AMP_CycHydrolase_dom"/>
</dbReference>
<gene>
    <name evidence="11 13" type="primary">hisI</name>
    <name evidence="13" type="ORF">IRI77_08615</name>
</gene>
<evidence type="ECO:0000256" key="1">
    <source>
        <dbReference type="ARBA" id="ARBA00000024"/>
    </source>
</evidence>
<dbReference type="SUPFAM" id="SSF141734">
    <property type="entry name" value="HisI-like"/>
    <property type="match status" value="1"/>
</dbReference>
<keyword evidence="7 11" id="KW-0963">Cytoplasm</keyword>
<dbReference type="UniPathway" id="UPA00031">
    <property type="reaction ID" value="UER00008"/>
</dbReference>
<feature type="binding site" evidence="11">
    <location>
        <position position="77"/>
    </location>
    <ligand>
        <name>Mg(2+)</name>
        <dbReference type="ChEBI" id="CHEBI:18420"/>
    </ligand>
</feature>